<proteinExistence type="predicted"/>
<keyword evidence="3" id="KW-1185">Reference proteome</keyword>
<name>A0A7J6M7B6_PERCH</name>
<evidence type="ECO:0000313" key="2">
    <source>
        <dbReference type="EMBL" id="KAF4667447.1"/>
    </source>
</evidence>
<keyword evidence="1" id="KW-0812">Transmembrane</keyword>
<organism evidence="2 3">
    <name type="scientific">Perkinsus chesapeaki</name>
    <name type="common">Clam parasite</name>
    <name type="synonym">Perkinsus andrewsi</name>
    <dbReference type="NCBI Taxonomy" id="330153"/>
    <lineage>
        <taxon>Eukaryota</taxon>
        <taxon>Sar</taxon>
        <taxon>Alveolata</taxon>
        <taxon>Perkinsozoa</taxon>
        <taxon>Perkinsea</taxon>
        <taxon>Perkinsida</taxon>
        <taxon>Perkinsidae</taxon>
        <taxon>Perkinsus</taxon>
    </lineage>
</organism>
<dbReference type="EMBL" id="JAAPAO010000211">
    <property type="protein sequence ID" value="KAF4667447.1"/>
    <property type="molecule type" value="Genomic_DNA"/>
</dbReference>
<keyword evidence="1" id="KW-0472">Membrane</keyword>
<reference evidence="2 3" key="1">
    <citation type="submission" date="2020-04" db="EMBL/GenBank/DDBJ databases">
        <title>Perkinsus chesapeaki whole genome sequence.</title>
        <authorList>
            <person name="Bogema D.R."/>
        </authorList>
    </citation>
    <scope>NUCLEOTIDE SEQUENCE [LARGE SCALE GENOMIC DNA]</scope>
    <source>
        <strain evidence="2">ATCC PRA-425</strain>
    </source>
</reference>
<dbReference type="OrthoDB" id="427018at2759"/>
<protein>
    <submittedName>
        <fullName evidence="2">Uncharacterized protein</fullName>
    </submittedName>
</protein>
<dbReference type="AlphaFoldDB" id="A0A7J6M7B6"/>
<evidence type="ECO:0000313" key="3">
    <source>
        <dbReference type="Proteomes" id="UP000591131"/>
    </source>
</evidence>
<accession>A0A7J6M7B6</accession>
<gene>
    <name evidence="2" type="ORF">FOL47_003579</name>
</gene>
<feature type="transmembrane region" description="Helical" evidence="1">
    <location>
        <begin position="18"/>
        <end position="37"/>
    </location>
</feature>
<dbReference type="Proteomes" id="UP000591131">
    <property type="component" value="Unassembled WGS sequence"/>
</dbReference>
<keyword evidence="1" id="KW-1133">Transmembrane helix</keyword>
<evidence type="ECO:0000256" key="1">
    <source>
        <dbReference type="SAM" id="Phobius"/>
    </source>
</evidence>
<sequence length="686" mass="77562">MKKARGRCLDCPTVATEWIYMLFSALLVISLITTAVLDAMRPRLPYSVQTGVLATSLKADRTVGEAEAGVPAAMGSAAPLFRVPEWGQKLVDTTNGRPETVDFLFPELTDDSERELWSRIQCTGHRLNRTCLVENMYYFGDEEQFLLLLPTRTRLTGRVKSTPYKQAMVGGESLELVHSELSGLKGDRSGIHSLMSNCSDYFKGQTFTPKILYFSTALEAVDWLNTLWSSRPPTLVPGTTGYGYSMYPHNHGHLLYDGLYPIYVSLVRFGYADVPFNLVVKLEDPRGGQRYLADELFPIFTGGGFYSRLNELQDTVYRFEIFVMGSRRMAHRSFKTDGTLPGSYTFENALYLFTGRLLSLYKLDTPHFAELVEGASKECTGVIVDNKRFTHDDRDMLEAIARNSVETLKCKIRFVRWNEYSFREQLRLFSQSDIYISGVGTGMTRAHLARPGGVVINLGEFIAMGDPERLLAGYQDVQFAVGAAYLNVLYYPRKLWNVFGRLRKEPIMVLLKEAVARVRAGSALPRPMEDGFGPSTRPMVDYCRQRPELCIEIDGQLNAGDSDEYSEWCDWCSWPDYFGLVPMWRRGEGCVYRKKTVKCRLDHDVFEKVVGADHAAFDGKCHREQQPRMDEMAQDILRAESARLGTSVDELDPAVATKALLEMVPPNCPPRWPSANSACDCFDIRR</sequence>
<comment type="caution">
    <text evidence="2">The sequence shown here is derived from an EMBL/GenBank/DDBJ whole genome shotgun (WGS) entry which is preliminary data.</text>
</comment>